<comment type="function">
    <text evidence="8">Catalyzes the aldol cleavage of 4-hydroxy-4-methyl-2-oxoglutarate (HMG) into 2 molecules of pyruvate. Also contains a secondary oxaloacetate (OAA) decarboxylase activity due to the common pyruvate enolate transition state formed following C-C bond cleavage in the retro-aldol and decarboxylation reactions.</text>
</comment>
<evidence type="ECO:0000256" key="11">
    <source>
        <dbReference type="ARBA" id="ARBA00032305"/>
    </source>
</evidence>
<dbReference type="CDD" id="cd16841">
    <property type="entry name" value="RraA_family"/>
    <property type="match status" value="1"/>
</dbReference>
<protein>
    <recommendedName>
        <fullName evidence="7">Putative 4-hydroxy-4-methyl-2-oxoglutarate aldolase</fullName>
        <ecNumber evidence="6">4.1.1.112</ecNumber>
        <ecNumber evidence="5">4.1.3.17</ecNumber>
    </recommendedName>
    <alternativeName>
        <fullName evidence="11">Oxaloacetate decarboxylase</fullName>
    </alternativeName>
    <alternativeName>
        <fullName evidence="9">Regulator of ribonuclease activity homolog</fullName>
    </alternativeName>
    <alternativeName>
        <fullName evidence="10">RraA-like protein</fullName>
    </alternativeName>
</protein>
<evidence type="ECO:0000256" key="10">
    <source>
        <dbReference type="ARBA" id="ARBA00030169"/>
    </source>
</evidence>
<evidence type="ECO:0000256" key="9">
    <source>
        <dbReference type="ARBA" id="ARBA00029596"/>
    </source>
</evidence>
<accession>A0A4R5DJB0</accession>
<keyword evidence="13" id="KW-0460">Magnesium</keyword>
<gene>
    <name evidence="14" type="ORF">E1269_03435</name>
</gene>
<evidence type="ECO:0000256" key="6">
    <source>
        <dbReference type="ARBA" id="ARBA00012947"/>
    </source>
</evidence>
<dbReference type="PANTHER" id="PTHR33254">
    <property type="entry name" value="4-HYDROXY-4-METHYL-2-OXOGLUTARATE ALDOLASE 3-RELATED"/>
    <property type="match status" value="1"/>
</dbReference>
<dbReference type="RefSeq" id="WP_131891232.1">
    <property type="nucleotide sequence ID" value="NZ_SMKZ01000003.1"/>
</dbReference>
<evidence type="ECO:0000256" key="4">
    <source>
        <dbReference type="ARBA" id="ARBA00011233"/>
    </source>
</evidence>
<dbReference type="EC" id="4.1.1.112" evidence="6"/>
<comment type="subunit">
    <text evidence="4">Homotrimer.</text>
</comment>
<keyword evidence="13" id="KW-0479">Metal-binding</keyword>
<evidence type="ECO:0000256" key="8">
    <source>
        <dbReference type="ARBA" id="ARBA00025046"/>
    </source>
</evidence>
<dbReference type="InterPro" id="IPR005493">
    <property type="entry name" value="RraA/RraA-like"/>
</dbReference>
<comment type="catalytic activity">
    <reaction evidence="12">
        <text>oxaloacetate + H(+) = pyruvate + CO2</text>
        <dbReference type="Rhea" id="RHEA:15641"/>
        <dbReference type="ChEBI" id="CHEBI:15361"/>
        <dbReference type="ChEBI" id="CHEBI:15378"/>
        <dbReference type="ChEBI" id="CHEBI:16452"/>
        <dbReference type="ChEBI" id="CHEBI:16526"/>
        <dbReference type="EC" id="4.1.1.112"/>
    </reaction>
</comment>
<dbReference type="Pfam" id="PF03737">
    <property type="entry name" value="RraA-like"/>
    <property type="match status" value="1"/>
</dbReference>
<feature type="binding site" evidence="13">
    <location>
        <position position="129"/>
    </location>
    <ligand>
        <name>substrate</name>
    </ligand>
</feature>
<dbReference type="GO" id="GO:0008948">
    <property type="term" value="F:oxaloacetate decarboxylase activity"/>
    <property type="evidence" value="ECO:0007669"/>
    <property type="project" value="UniProtKB-EC"/>
</dbReference>
<evidence type="ECO:0000256" key="13">
    <source>
        <dbReference type="PIRSR" id="PIRSR605493-1"/>
    </source>
</evidence>
<dbReference type="EC" id="4.1.3.17" evidence="5"/>
<dbReference type="GO" id="GO:0047443">
    <property type="term" value="F:4-hydroxy-4-methyl-2-oxoglutarate aldolase activity"/>
    <property type="evidence" value="ECO:0007669"/>
    <property type="project" value="UniProtKB-EC"/>
</dbReference>
<evidence type="ECO:0000256" key="12">
    <source>
        <dbReference type="ARBA" id="ARBA00047973"/>
    </source>
</evidence>
<comment type="cofactor">
    <cofactor evidence="13">
        <name>Mg(2+)</name>
        <dbReference type="ChEBI" id="CHEBI:18420"/>
    </cofactor>
</comment>
<evidence type="ECO:0000256" key="7">
    <source>
        <dbReference type="ARBA" id="ARBA00016549"/>
    </source>
</evidence>
<dbReference type="AlphaFoldDB" id="A0A4R5DJB0"/>
<dbReference type="GO" id="GO:0046872">
    <property type="term" value="F:metal ion binding"/>
    <property type="evidence" value="ECO:0007669"/>
    <property type="project" value="UniProtKB-KW"/>
</dbReference>
<dbReference type="EMBL" id="SMKZ01000003">
    <property type="protein sequence ID" value="TDE14222.1"/>
    <property type="molecule type" value="Genomic_DNA"/>
</dbReference>
<dbReference type="InterPro" id="IPR036704">
    <property type="entry name" value="RraA/RraA-like_sf"/>
</dbReference>
<dbReference type="InParanoid" id="A0A4R5DJB0"/>
<evidence type="ECO:0000256" key="1">
    <source>
        <dbReference type="ARBA" id="ARBA00001342"/>
    </source>
</evidence>
<evidence type="ECO:0000256" key="2">
    <source>
        <dbReference type="ARBA" id="ARBA00001968"/>
    </source>
</evidence>
<name>A0A4R5DJB0_9ACTN</name>
<dbReference type="SUPFAM" id="SSF89562">
    <property type="entry name" value="RraA-like"/>
    <property type="match status" value="1"/>
</dbReference>
<keyword evidence="15" id="KW-1185">Reference proteome</keyword>
<evidence type="ECO:0000256" key="5">
    <source>
        <dbReference type="ARBA" id="ARBA00012213"/>
    </source>
</evidence>
<evidence type="ECO:0000313" key="15">
    <source>
        <dbReference type="Proteomes" id="UP000294739"/>
    </source>
</evidence>
<evidence type="ECO:0000313" key="14">
    <source>
        <dbReference type="EMBL" id="TDE14222.1"/>
    </source>
</evidence>
<comment type="catalytic activity">
    <reaction evidence="1">
        <text>4-hydroxy-4-methyl-2-oxoglutarate = 2 pyruvate</text>
        <dbReference type="Rhea" id="RHEA:22748"/>
        <dbReference type="ChEBI" id="CHEBI:15361"/>
        <dbReference type="ChEBI" id="CHEBI:58276"/>
        <dbReference type="EC" id="4.1.3.17"/>
    </reaction>
</comment>
<comment type="similarity">
    <text evidence="3">Belongs to the class II aldolase/RraA-like family.</text>
</comment>
<comment type="caution">
    <text evidence="14">The sequence shown here is derived from an EMBL/GenBank/DDBJ whole genome shotgun (WGS) entry which is preliminary data.</text>
</comment>
<evidence type="ECO:0000256" key="3">
    <source>
        <dbReference type="ARBA" id="ARBA00008621"/>
    </source>
</evidence>
<dbReference type="Gene3D" id="3.50.30.40">
    <property type="entry name" value="Ribonuclease E inhibitor RraA/RraA-like"/>
    <property type="match status" value="1"/>
</dbReference>
<comment type="cofactor">
    <cofactor evidence="2">
        <name>a divalent metal cation</name>
        <dbReference type="ChEBI" id="CHEBI:60240"/>
    </cofactor>
</comment>
<organism evidence="14 15">
    <name type="scientific">Jiangella asiatica</name>
    <dbReference type="NCBI Taxonomy" id="2530372"/>
    <lineage>
        <taxon>Bacteria</taxon>
        <taxon>Bacillati</taxon>
        <taxon>Actinomycetota</taxon>
        <taxon>Actinomycetes</taxon>
        <taxon>Jiangellales</taxon>
        <taxon>Jiangellaceae</taxon>
        <taxon>Jiangella</taxon>
    </lineage>
</organism>
<sequence length="229" mass="24441">MTTSPRASGDPVSRRQLAASLTCADIVDALGRRHRHRAHLRNLTSPTPGRNLFGQAITISYFPSCSTCLAPATHTFGALFEQAIGTDGTDKVLVLASNGYTETSVGGGTKLVRLEHHRLAGLLTDARLRDFTELSEYSFAAYCSGETPRAGGEEITPYQANVPVVLRGGVGVHPGQYIFADASGAVVIPELDIDDVLSSALEIRAQDAHTREQLAADHRAAVEASRRCS</sequence>
<dbReference type="Proteomes" id="UP000294739">
    <property type="component" value="Unassembled WGS sequence"/>
</dbReference>
<proteinExistence type="inferred from homology"/>
<dbReference type="PANTHER" id="PTHR33254:SF4">
    <property type="entry name" value="4-HYDROXY-4-METHYL-2-OXOGLUTARATE ALDOLASE 3-RELATED"/>
    <property type="match status" value="1"/>
</dbReference>
<dbReference type="OrthoDB" id="9805307at2"/>
<reference evidence="14 15" key="1">
    <citation type="submission" date="2019-03" db="EMBL/GenBank/DDBJ databases">
        <title>Draft genome sequences of novel Actinobacteria.</title>
        <authorList>
            <person name="Sahin N."/>
            <person name="Ay H."/>
            <person name="Saygin H."/>
        </authorList>
    </citation>
    <scope>NUCLEOTIDE SEQUENCE [LARGE SCALE GENOMIC DNA]</scope>
    <source>
        <strain evidence="14 15">5K138</strain>
    </source>
</reference>
<feature type="binding site" evidence="13">
    <location>
        <position position="130"/>
    </location>
    <ligand>
        <name>Mg(2+)</name>
        <dbReference type="ChEBI" id="CHEBI:18420"/>
    </ligand>
</feature>